<evidence type="ECO:0000259" key="1">
    <source>
        <dbReference type="PROSITE" id="PS50006"/>
    </source>
</evidence>
<dbReference type="CDD" id="cd00060">
    <property type="entry name" value="FHA"/>
    <property type="match status" value="1"/>
</dbReference>
<protein>
    <submittedName>
        <fullName evidence="2">FHA domain-containing protein</fullName>
    </submittedName>
</protein>
<dbReference type="InterPro" id="IPR000253">
    <property type="entry name" value="FHA_dom"/>
</dbReference>
<dbReference type="PROSITE" id="PS50006">
    <property type="entry name" value="FHA_DOMAIN"/>
    <property type="match status" value="1"/>
</dbReference>
<evidence type="ECO:0000313" key="2">
    <source>
        <dbReference type="EMBL" id="MBF0971072.1"/>
    </source>
</evidence>
<evidence type="ECO:0000313" key="3">
    <source>
        <dbReference type="Proteomes" id="UP000704068"/>
    </source>
</evidence>
<accession>A0A929RXD4</accession>
<dbReference type="Proteomes" id="UP000704068">
    <property type="component" value="Unassembled WGS sequence"/>
</dbReference>
<dbReference type="Pfam" id="PF00498">
    <property type="entry name" value="FHA"/>
    <property type="match status" value="1"/>
</dbReference>
<name>A0A929RXD4_9BACT</name>
<proteinExistence type="predicted"/>
<dbReference type="InterPro" id="IPR008984">
    <property type="entry name" value="SMAD_FHA_dom_sf"/>
</dbReference>
<reference evidence="2" key="1">
    <citation type="submission" date="2020-04" db="EMBL/GenBank/DDBJ databases">
        <title>Deep metagenomics examines the oral microbiome during advanced dental caries in children, revealing novel taxa and co-occurrences with host molecules.</title>
        <authorList>
            <person name="Baker J.L."/>
            <person name="Morton J.T."/>
            <person name="Dinis M."/>
            <person name="Alvarez R."/>
            <person name="Tran N.C."/>
            <person name="Knight R."/>
            <person name="Edlund A."/>
        </authorList>
    </citation>
    <scope>NUCLEOTIDE SEQUENCE</scope>
    <source>
        <strain evidence="2">JCVI_34_bin.1</strain>
    </source>
</reference>
<comment type="caution">
    <text evidence="2">The sequence shown here is derived from an EMBL/GenBank/DDBJ whole genome shotgun (WGS) entry which is preliminary data.</text>
</comment>
<dbReference type="Gene3D" id="2.60.200.20">
    <property type="match status" value="1"/>
</dbReference>
<organism evidence="2 3">
    <name type="scientific">Alloprevotella tannerae</name>
    <dbReference type="NCBI Taxonomy" id="76122"/>
    <lineage>
        <taxon>Bacteria</taxon>
        <taxon>Pseudomonadati</taxon>
        <taxon>Bacteroidota</taxon>
        <taxon>Bacteroidia</taxon>
        <taxon>Bacteroidales</taxon>
        <taxon>Prevotellaceae</taxon>
        <taxon>Alloprevotella</taxon>
    </lineage>
</organism>
<dbReference type="SUPFAM" id="SSF49879">
    <property type="entry name" value="SMAD/FHA domain"/>
    <property type="match status" value="1"/>
</dbReference>
<dbReference type="EMBL" id="JABZGR010000037">
    <property type="protein sequence ID" value="MBF0971072.1"/>
    <property type="molecule type" value="Genomic_DNA"/>
</dbReference>
<dbReference type="AlphaFoldDB" id="A0A929RXD4"/>
<dbReference type="RefSeq" id="WP_298763447.1">
    <property type="nucleotide sequence ID" value="NZ_CAUSLU010000019.1"/>
</dbReference>
<feature type="domain" description="FHA" evidence="1">
    <location>
        <begin position="79"/>
        <end position="138"/>
    </location>
</feature>
<gene>
    <name evidence="2" type="ORF">HXK21_08550</name>
</gene>
<sequence>MKRIRCPKCDQTILFDETQYEAGRILVFECAECHKQFKIRLPRSKNNQDLPKNLPVGYLTILENAFQFKQVLPIILGENIIGRSVKGTKANLAFRTVDPSIDTTHCIITAEKETDGKTLFLLQDAPSNTGTFLQNQLLQPREQAIIKEGDIINIGAATMILKLTDE</sequence>